<keyword evidence="3 6" id="KW-0460">Magnesium</keyword>
<dbReference type="Pfam" id="PF02776">
    <property type="entry name" value="TPP_enzyme_N"/>
    <property type="match status" value="1"/>
</dbReference>
<comment type="pathway">
    <text evidence="6">Quinol/quinone metabolism; menaquinone biosynthesis.</text>
</comment>
<accession>A0ABP4XBX6</accession>
<comment type="cofactor">
    <cofactor evidence="6">
        <name>Mg(2+)</name>
        <dbReference type="ChEBI" id="CHEBI:18420"/>
    </cofactor>
    <cofactor evidence="6">
        <name>Mn(2+)</name>
        <dbReference type="ChEBI" id="CHEBI:29035"/>
    </cofactor>
</comment>
<dbReference type="RefSeq" id="WP_344027634.1">
    <property type="nucleotide sequence ID" value="NZ_BAAAOB010000001.1"/>
</dbReference>
<comment type="function">
    <text evidence="6">Catalyzes the thiamine diphosphate-dependent decarboxylation of 2-oxoglutarate and the subsequent addition of the resulting succinic semialdehyde-thiamine pyrophosphate anion to isochorismate to yield 2-succinyl-5-enolpyruvyl-6-hydroxy-3-cyclohexene-1-carboxylate (SEPHCHC).</text>
</comment>
<comment type="cofactor">
    <cofactor evidence="6">
        <name>thiamine diphosphate</name>
        <dbReference type="ChEBI" id="CHEBI:58937"/>
    </cofactor>
    <text evidence="6">Binds 1 thiamine pyrophosphate per subunit.</text>
</comment>
<dbReference type="PANTHER" id="PTHR42916">
    <property type="entry name" value="2-SUCCINYL-5-ENOLPYRUVYL-6-HYDROXY-3-CYCLOHEXENE-1-CARBOXYLATE SYNTHASE"/>
    <property type="match status" value="1"/>
</dbReference>
<comment type="caution">
    <text evidence="9">The sequence shown here is derived from an EMBL/GenBank/DDBJ whole genome shotgun (WGS) entry which is preliminary data.</text>
</comment>
<dbReference type="InterPro" id="IPR029061">
    <property type="entry name" value="THDP-binding"/>
</dbReference>
<comment type="catalytic activity">
    <reaction evidence="6">
        <text>isochorismate + 2-oxoglutarate + H(+) = 5-enolpyruvoyl-6-hydroxy-2-succinyl-cyclohex-3-ene-1-carboxylate + CO2</text>
        <dbReference type="Rhea" id="RHEA:25593"/>
        <dbReference type="ChEBI" id="CHEBI:15378"/>
        <dbReference type="ChEBI" id="CHEBI:16526"/>
        <dbReference type="ChEBI" id="CHEBI:16810"/>
        <dbReference type="ChEBI" id="CHEBI:29780"/>
        <dbReference type="ChEBI" id="CHEBI:58818"/>
        <dbReference type="EC" id="2.2.1.9"/>
    </reaction>
</comment>
<gene>
    <name evidence="6 9" type="primary">menD</name>
    <name evidence="9" type="ORF">GCM10009768_00060</name>
</gene>
<dbReference type="InterPro" id="IPR004433">
    <property type="entry name" value="MenaQ_synth_MenD"/>
</dbReference>
<proteinExistence type="inferred from homology"/>
<dbReference type="EMBL" id="BAAAOB010000001">
    <property type="protein sequence ID" value="GAA1775607.1"/>
    <property type="molecule type" value="Genomic_DNA"/>
</dbReference>
<dbReference type="PIRSF" id="PIRSF004983">
    <property type="entry name" value="MenD"/>
    <property type="match status" value="1"/>
</dbReference>
<organism evidence="9 10">
    <name type="scientific">Leucobacter iarius</name>
    <dbReference type="NCBI Taxonomy" id="333963"/>
    <lineage>
        <taxon>Bacteria</taxon>
        <taxon>Bacillati</taxon>
        <taxon>Actinomycetota</taxon>
        <taxon>Actinomycetes</taxon>
        <taxon>Micrococcales</taxon>
        <taxon>Microbacteriaceae</taxon>
        <taxon>Leucobacter</taxon>
    </lineage>
</organism>
<evidence type="ECO:0000259" key="8">
    <source>
        <dbReference type="Pfam" id="PF02776"/>
    </source>
</evidence>
<evidence type="ECO:0000256" key="7">
    <source>
        <dbReference type="SAM" id="MobiDB-lite"/>
    </source>
</evidence>
<dbReference type="NCBIfam" id="TIGR00173">
    <property type="entry name" value="menD"/>
    <property type="match status" value="1"/>
</dbReference>
<protein>
    <recommendedName>
        <fullName evidence="6">2-succinyl-5-enolpyruvyl-6-hydroxy-3-cyclohexene-1-carboxylate synthase</fullName>
        <shortName evidence="6">SEPHCHC synthase</shortName>
        <ecNumber evidence="6">2.2.1.9</ecNumber>
    </recommendedName>
    <alternativeName>
        <fullName evidence="6">Menaquinone biosynthesis protein MenD</fullName>
    </alternativeName>
</protein>
<keyword evidence="4 6" id="KW-0786">Thiamine pyrophosphate</keyword>
<comment type="subunit">
    <text evidence="6">Homodimer.</text>
</comment>
<evidence type="ECO:0000256" key="5">
    <source>
        <dbReference type="ARBA" id="ARBA00023211"/>
    </source>
</evidence>
<evidence type="ECO:0000256" key="2">
    <source>
        <dbReference type="ARBA" id="ARBA00022723"/>
    </source>
</evidence>
<evidence type="ECO:0000256" key="4">
    <source>
        <dbReference type="ARBA" id="ARBA00023052"/>
    </source>
</evidence>
<evidence type="ECO:0000256" key="6">
    <source>
        <dbReference type="HAMAP-Rule" id="MF_01659"/>
    </source>
</evidence>
<dbReference type="Gene3D" id="3.40.50.1220">
    <property type="entry name" value="TPP-binding domain"/>
    <property type="match status" value="1"/>
</dbReference>
<dbReference type="PANTHER" id="PTHR42916:SF1">
    <property type="entry name" value="PROTEIN PHYLLO, CHLOROPLASTIC"/>
    <property type="match status" value="1"/>
</dbReference>
<evidence type="ECO:0000313" key="10">
    <source>
        <dbReference type="Proteomes" id="UP001500851"/>
    </source>
</evidence>
<dbReference type="HAMAP" id="MF_01659">
    <property type="entry name" value="MenD"/>
    <property type="match status" value="1"/>
</dbReference>
<feature type="domain" description="Thiamine pyrophosphate enzyme N-terminal TPP-binding" evidence="8">
    <location>
        <begin position="12"/>
        <end position="120"/>
    </location>
</feature>
<feature type="region of interest" description="Disordered" evidence="7">
    <location>
        <begin position="222"/>
        <end position="252"/>
    </location>
</feature>
<keyword evidence="6" id="KW-0474">Menaquinone biosynthesis</keyword>
<keyword evidence="2 6" id="KW-0479">Metal-binding</keyword>
<dbReference type="CDD" id="cd07037">
    <property type="entry name" value="TPP_PYR_MenD"/>
    <property type="match status" value="1"/>
</dbReference>
<dbReference type="InterPro" id="IPR012001">
    <property type="entry name" value="Thiamin_PyroP_enz_TPP-bd_dom"/>
</dbReference>
<evidence type="ECO:0000256" key="1">
    <source>
        <dbReference type="ARBA" id="ARBA00022679"/>
    </source>
</evidence>
<dbReference type="EC" id="2.2.1.9" evidence="6"/>
<sequence length="618" mass="65054">MSTAPAAEFSIALLAGLVRGGVRDLVVCPGSRSQALALAAAAAESGGAVRLHVRVDERSAGFFALGVARETGVPAPIIVTSGTAVANLVPAALEAHEARVPMLLLTADRPDELRGIRSNQTTRQGELVGAFARLVLDVPAPAAVPDSTEPPWIAGFEPDRLARTALQAARGTSERPAGPVQLNLAFREPLSGPPLGGNLRVGTETVTVPELFATVRADADRELDGEEPVAGTAGDRPRLRATGGGDRAVPERSGAETYVHDDGARAVVIAGADAGDRAEAFAHDAGLPLLAEVVSGVRFGREAVTNYSALLDDPELGGAVERAIVFGHPTLTRQVPALLKRDGVEVVVVDPHLGRGVEHYDPSGAARVVRTASVGEAHDPRAVREWLGSWIVADRALREARSTVHEPDLAAALAPGYRERSSYARAEVAVMREPVTREMLAESVWRATWPHDRLVVAASRLVRVLDGIAPPRRIRVHANRGLAGIDGTVATALAIAAVSQSADDPRQAAGTTRVLIGDLALMHDAGSLLLDPEELRPRIQVLVGVDGGGTIFDGLEVAGTADRDAYRRVMTVPRSIGLRELAEAYGWAYERAATRSELDRIFTAPVTGPTIVEVPLAE</sequence>
<dbReference type="Gene3D" id="3.40.50.970">
    <property type="match status" value="2"/>
</dbReference>
<dbReference type="SUPFAM" id="SSF52518">
    <property type="entry name" value="Thiamin diphosphate-binding fold (THDP-binding)"/>
    <property type="match status" value="2"/>
</dbReference>
<dbReference type="Proteomes" id="UP001500851">
    <property type="component" value="Unassembled WGS sequence"/>
</dbReference>
<keyword evidence="5 6" id="KW-0464">Manganese</keyword>
<keyword evidence="10" id="KW-1185">Reference proteome</keyword>
<comment type="similarity">
    <text evidence="6">Belongs to the TPP enzyme family. MenD subfamily.</text>
</comment>
<keyword evidence="1 6" id="KW-0808">Transferase</keyword>
<reference evidence="10" key="1">
    <citation type="journal article" date="2019" name="Int. J. Syst. Evol. Microbiol.">
        <title>The Global Catalogue of Microorganisms (GCM) 10K type strain sequencing project: providing services to taxonomists for standard genome sequencing and annotation.</title>
        <authorList>
            <consortium name="The Broad Institute Genomics Platform"/>
            <consortium name="The Broad Institute Genome Sequencing Center for Infectious Disease"/>
            <person name="Wu L."/>
            <person name="Ma J."/>
        </authorList>
    </citation>
    <scope>NUCLEOTIDE SEQUENCE [LARGE SCALE GENOMIC DNA]</scope>
    <source>
        <strain evidence="10">JCM 14736</strain>
    </source>
</reference>
<evidence type="ECO:0000313" key="9">
    <source>
        <dbReference type="EMBL" id="GAA1775607.1"/>
    </source>
</evidence>
<name>A0ABP4XBX6_9MICO</name>
<evidence type="ECO:0000256" key="3">
    <source>
        <dbReference type="ARBA" id="ARBA00022842"/>
    </source>
</evidence>
<comment type="pathway">
    <text evidence="6">Quinol/quinone metabolism; 1,4-dihydroxy-2-naphthoate biosynthesis; 1,4-dihydroxy-2-naphthoate from chorismate: step 2/7.</text>
</comment>